<name>A0AAU6NX22_9FLAO</name>
<accession>A0AAU6NX22</accession>
<gene>
    <name evidence="2" type="ORF">R3L15_11105</name>
    <name evidence="1" type="ORF">R3L16_10485</name>
</gene>
<protein>
    <submittedName>
        <fullName evidence="1">Uncharacterized protein</fullName>
    </submittedName>
</protein>
<dbReference type="AlphaFoldDB" id="A0AAU6NX22"/>
<keyword evidence="3" id="KW-1185">Reference proteome</keyword>
<dbReference type="KEGG" id="mcaa:R3L15_11105"/>
<dbReference type="RefSeq" id="WP_338731739.1">
    <property type="nucleotide sequence ID" value="NZ_CP136924.1"/>
</dbReference>
<organism evidence="1 3">
    <name type="scientific">Mangrovimonas cancribranchiae</name>
    <dbReference type="NCBI Taxonomy" id="3080055"/>
    <lineage>
        <taxon>Bacteria</taxon>
        <taxon>Pseudomonadati</taxon>
        <taxon>Bacteroidota</taxon>
        <taxon>Flavobacteriia</taxon>
        <taxon>Flavobacteriales</taxon>
        <taxon>Flavobacteriaceae</taxon>
        <taxon>Mangrovimonas</taxon>
    </lineage>
</organism>
<dbReference type="EMBL" id="CP136924">
    <property type="protein sequence ID" value="WXA02172.1"/>
    <property type="molecule type" value="Genomic_DNA"/>
</dbReference>
<reference evidence="1 3" key="1">
    <citation type="submission" date="2023-10" db="EMBL/GenBank/DDBJ databases">
        <title>Culture-based analysis of two novel bacteria associated with mangrove crab gills.</title>
        <authorList>
            <person name="Yang X."/>
            <person name="Garuglieri E."/>
            <person name="Van Goethem M.W."/>
            <person name="Fusi M."/>
            <person name="Marasco R."/>
            <person name="Daffonchio D.G."/>
        </authorList>
    </citation>
    <scope>NUCLEOTIDE SEQUENCE [LARGE SCALE GENOMIC DNA]</scope>
    <source>
        <strain evidence="2">UG2-1</strain>
        <strain evidence="1">UG2-2</strain>
        <strain evidence="3">UG2_2</strain>
    </source>
</reference>
<evidence type="ECO:0000313" key="3">
    <source>
        <dbReference type="Proteomes" id="UP001368318"/>
    </source>
</evidence>
<proteinExistence type="predicted"/>
<dbReference type="EMBL" id="CP136925">
    <property type="protein sequence ID" value="WXA12667.1"/>
    <property type="molecule type" value="Genomic_DNA"/>
</dbReference>
<dbReference type="Proteomes" id="UP001368318">
    <property type="component" value="Chromosome"/>
</dbReference>
<evidence type="ECO:0000313" key="2">
    <source>
        <dbReference type="EMBL" id="WXA12667.1"/>
    </source>
</evidence>
<sequence>MTQEQQSQSKVIELLLQQAINNIDLTTSKIVSYFNESNHITAQELEKSKQTLKKVLAKGLR</sequence>
<evidence type="ECO:0000313" key="1">
    <source>
        <dbReference type="EMBL" id="WXA02172.1"/>
    </source>
</evidence>